<reference evidence="3 4" key="1">
    <citation type="submission" date="2019-04" db="EMBL/GenBank/DDBJ databases">
        <title>Complete genome sequence of Agrobacterium tumefaciens CFBP5877.</title>
        <authorList>
            <person name="Huang Y.-Y."/>
            <person name="Chiang H.-Y."/>
            <person name="Chou L."/>
            <person name="Lai E.-M."/>
            <person name="Kuo C.-H."/>
        </authorList>
    </citation>
    <scope>NUCLEOTIDE SEQUENCE [LARGE SCALE GENOMIC DNA]</scope>
    <source>
        <strain evidence="3 4">CFBP5877</strain>
    </source>
</reference>
<sequence>MSATTFLIPDMTCGHCEKTLRGALNEVLPGVSVSIDLNAHKLTVTGDAATAEEAIREACYSPERAADASRRWNEEERCATE</sequence>
<dbReference type="CDD" id="cd00371">
    <property type="entry name" value="HMA"/>
    <property type="match status" value="1"/>
</dbReference>
<dbReference type="AlphaFoldDB" id="A0AAE6B9Z8"/>
<dbReference type="Gene3D" id="3.30.70.100">
    <property type="match status" value="1"/>
</dbReference>
<dbReference type="Proteomes" id="UP000298579">
    <property type="component" value="Chromosome circular"/>
</dbReference>
<evidence type="ECO:0000259" key="2">
    <source>
        <dbReference type="PROSITE" id="PS50846"/>
    </source>
</evidence>
<dbReference type="SUPFAM" id="SSF55008">
    <property type="entry name" value="HMA, heavy metal-associated domain"/>
    <property type="match status" value="1"/>
</dbReference>
<dbReference type="RefSeq" id="WP_080825536.1">
    <property type="nucleotide sequence ID" value="NZ_CP039888.1"/>
</dbReference>
<dbReference type="PROSITE" id="PS01047">
    <property type="entry name" value="HMA_1"/>
    <property type="match status" value="1"/>
</dbReference>
<organism evidence="3 4">
    <name type="scientific">Agrobacterium tumefaciens</name>
    <dbReference type="NCBI Taxonomy" id="358"/>
    <lineage>
        <taxon>Bacteria</taxon>
        <taxon>Pseudomonadati</taxon>
        <taxon>Pseudomonadota</taxon>
        <taxon>Alphaproteobacteria</taxon>
        <taxon>Hyphomicrobiales</taxon>
        <taxon>Rhizobiaceae</taxon>
        <taxon>Rhizobium/Agrobacterium group</taxon>
        <taxon>Agrobacterium</taxon>
        <taxon>Agrobacterium tumefaciens complex</taxon>
    </lineage>
</organism>
<accession>A0AAE6B9Z8</accession>
<evidence type="ECO:0000256" key="1">
    <source>
        <dbReference type="ARBA" id="ARBA00022723"/>
    </source>
</evidence>
<dbReference type="InterPro" id="IPR017969">
    <property type="entry name" value="Heavy-metal-associated_CS"/>
</dbReference>
<gene>
    <name evidence="3" type="ORF">CFBP5877_03260</name>
</gene>
<dbReference type="PROSITE" id="PS50846">
    <property type="entry name" value="HMA_2"/>
    <property type="match status" value="1"/>
</dbReference>
<dbReference type="InterPro" id="IPR036163">
    <property type="entry name" value="HMA_dom_sf"/>
</dbReference>
<keyword evidence="1" id="KW-0479">Metal-binding</keyword>
<dbReference type="Pfam" id="PF00403">
    <property type="entry name" value="HMA"/>
    <property type="match status" value="1"/>
</dbReference>
<dbReference type="GO" id="GO:0046872">
    <property type="term" value="F:metal ion binding"/>
    <property type="evidence" value="ECO:0007669"/>
    <property type="project" value="UniProtKB-KW"/>
</dbReference>
<dbReference type="InterPro" id="IPR006121">
    <property type="entry name" value="HMA_dom"/>
</dbReference>
<protein>
    <submittedName>
        <fullName evidence="3">Cation transporter</fullName>
    </submittedName>
</protein>
<evidence type="ECO:0000313" key="3">
    <source>
        <dbReference type="EMBL" id="QCL78195.1"/>
    </source>
</evidence>
<dbReference type="EMBL" id="CP039897">
    <property type="protein sequence ID" value="QCL78195.1"/>
    <property type="molecule type" value="Genomic_DNA"/>
</dbReference>
<name>A0AAE6B9Z8_AGRTU</name>
<evidence type="ECO:0000313" key="4">
    <source>
        <dbReference type="Proteomes" id="UP000298579"/>
    </source>
</evidence>
<proteinExistence type="predicted"/>
<feature type="domain" description="HMA" evidence="2">
    <location>
        <begin position="2"/>
        <end position="67"/>
    </location>
</feature>